<dbReference type="AlphaFoldDB" id="A0A1S0TZ52"/>
<evidence type="ECO:0000313" key="1">
    <source>
        <dbReference type="EMBL" id="EFO22402.1"/>
    </source>
</evidence>
<sequence>MAKWTEQSLYRCLQHISLLEFCIRTEIIFFRLADKNQKKALSGEEKSHSRTWRPLQDFVTRVNDDKNTKVNSAVCTIFSGSSKLKKKAINELYCSGFPMKETEEAINEYQGRYHTYAIHLQPLDKSGISPRPE</sequence>
<proteinExistence type="predicted"/>
<gene>
    <name evidence="1" type="ORF">LOAG_06083</name>
</gene>
<protein>
    <submittedName>
        <fullName evidence="1">Uncharacterized protein</fullName>
    </submittedName>
</protein>
<dbReference type="GeneID" id="9943493"/>
<name>A0A1S0TZ52_LOALO</name>
<organism evidence="1">
    <name type="scientific">Loa loa</name>
    <name type="common">Eye worm</name>
    <name type="synonym">Filaria loa</name>
    <dbReference type="NCBI Taxonomy" id="7209"/>
    <lineage>
        <taxon>Eukaryota</taxon>
        <taxon>Metazoa</taxon>
        <taxon>Ecdysozoa</taxon>
        <taxon>Nematoda</taxon>
        <taxon>Chromadorea</taxon>
        <taxon>Rhabditida</taxon>
        <taxon>Spirurina</taxon>
        <taxon>Spiruromorpha</taxon>
        <taxon>Filarioidea</taxon>
        <taxon>Onchocercidae</taxon>
        <taxon>Loa</taxon>
    </lineage>
</organism>
<dbReference type="InParanoid" id="A0A1S0TZ52"/>
<dbReference type="CTD" id="9943493"/>
<accession>A0A1S0TZ52</accession>
<dbReference type="KEGG" id="loa:LOAG_06083"/>
<dbReference type="RefSeq" id="XP_003141668.1">
    <property type="nucleotide sequence ID" value="XM_003141620.1"/>
</dbReference>
<dbReference type="EMBL" id="JH712213">
    <property type="protein sequence ID" value="EFO22402.1"/>
    <property type="molecule type" value="Genomic_DNA"/>
</dbReference>
<reference evidence="1" key="1">
    <citation type="submission" date="2012-04" db="EMBL/GenBank/DDBJ databases">
        <title>The Genome Sequence of Loa loa.</title>
        <authorList>
            <consortium name="The Broad Institute Genome Sequencing Platform"/>
            <consortium name="Broad Institute Genome Sequencing Center for Infectious Disease"/>
            <person name="Nutman T.B."/>
            <person name="Fink D.L."/>
            <person name="Russ C."/>
            <person name="Young S."/>
            <person name="Zeng Q."/>
            <person name="Gargeya S."/>
            <person name="Alvarado L."/>
            <person name="Berlin A."/>
            <person name="Chapman S.B."/>
            <person name="Chen Z."/>
            <person name="Freedman E."/>
            <person name="Gellesch M."/>
            <person name="Goldberg J."/>
            <person name="Griggs A."/>
            <person name="Gujja S."/>
            <person name="Heilman E.R."/>
            <person name="Heiman D."/>
            <person name="Howarth C."/>
            <person name="Mehta T."/>
            <person name="Neiman D."/>
            <person name="Pearson M."/>
            <person name="Roberts A."/>
            <person name="Saif S."/>
            <person name="Shea T."/>
            <person name="Shenoy N."/>
            <person name="Sisk P."/>
            <person name="Stolte C."/>
            <person name="Sykes S."/>
            <person name="White J."/>
            <person name="Yandava C."/>
            <person name="Haas B."/>
            <person name="Henn M.R."/>
            <person name="Nusbaum C."/>
            <person name="Birren B."/>
        </authorList>
    </citation>
    <scope>NUCLEOTIDE SEQUENCE [LARGE SCALE GENOMIC DNA]</scope>
</reference>